<keyword evidence="2 9" id="KW-0732">Signal</keyword>
<evidence type="ECO:0000259" key="10">
    <source>
        <dbReference type="PROSITE" id="PS50026"/>
    </source>
</evidence>
<gene>
    <name evidence="11" type="primary">egf</name>
</gene>
<dbReference type="Proteomes" id="UP000001038">
    <property type="component" value="Chromosome 10"/>
</dbReference>
<reference evidence="11" key="3">
    <citation type="submission" date="2025-09" db="UniProtKB">
        <authorList>
            <consortium name="Ensembl"/>
        </authorList>
    </citation>
    <scope>IDENTIFICATION</scope>
    <source>
        <strain evidence="11">Hd-rR</strain>
    </source>
</reference>
<dbReference type="SMART" id="SM00181">
    <property type="entry name" value="EGF"/>
    <property type="match status" value="4"/>
</dbReference>
<dbReference type="InterPro" id="IPR011042">
    <property type="entry name" value="6-blade_b-propeller_TolB-like"/>
</dbReference>
<dbReference type="InterPro" id="IPR000742">
    <property type="entry name" value="EGF"/>
</dbReference>
<comment type="caution">
    <text evidence="6">Lacks conserved residue(s) required for the propagation of feature annotation.</text>
</comment>
<feature type="chain" id="PRO_5017466816" evidence="9">
    <location>
        <begin position="23"/>
        <end position="958"/>
    </location>
</feature>
<keyword evidence="5" id="KW-0325">Glycoprotein</keyword>
<dbReference type="GO" id="GO:0005509">
    <property type="term" value="F:calcium ion binding"/>
    <property type="evidence" value="ECO:0007669"/>
    <property type="project" value="InterPro"/>
</dbReference>
<feature type="repeat" description="LDL-receptor class B" evidence="7">
    <location>
        <begin position="525"/>
        <end position="567"/>
    </location>
</feature>
<evidence type="ECO:0000256" key="4">
    <source>
        <dbReference type="ARBA" id="ARBA00023157"/>
    </source>
</evidence>
<dbReference type="Pfam" id="PF00058">
    <property type="entry name" value="Ldl_recept_b"/>
    <property type="match status" value="4"/>
</dbReference>
<dbReference type="InterPro" id="IPR001881">
    <property type="entry name" value="EGF-like_Ca-bd_dom"/>
</dbReference>
<dbReference type="SUPFAM" id="SSF57196">
    <property type="entry name" value="EGF/Laminin"/>
    <property type="match status" value="3"/>
</dbReference>
<keyword evidence="8" id="KW-0472">Membrane</keyword>
<dbReference type="Pfam" id="PF14670">
    <property type="entry name" value="FXa_inhibition"/>
    <property type="match status" value="1"/>
</dbReference>
<dbReference type="AlphaFoldDB" id="H2N242"/>
<evidence type="ECO:0000256" key="7">
    <source>
        <dbReference type="PROSITE-ProRule" id="PRU00461"/>
    </source>
</evidence>
<dbReference type="Gene3D" id="2.10.25.10">
    <property type="entry name" value="Laminin"/>
    <property type="match status" value="4"/>
</dbReference>
<dbReference type="SMART" id="SM00179">
    <property type="entry name" value="EGF_CA"/>
    <property type="match status" value="2"/>
</dbReference>
<keyword evidence="4 6" id="KW-1015">Disulfide bond</keyword>
<evidence type="ECO:0000256" key="2">
    <source>
        <dbReference type="ARBA" id="ARBA00022729"/>
    </source>
</evidence>
<reference evidence="11 12" key="1">
    <citation type="journal article" date="2007" name="Nature">
        <title>The medaka draft genome and insights into vertebrate genome evolution.</title>
        <authorList>
            <person name="Kasahara M."/>
            <person name="Naruse K."/>
            <person name="Sasaki S."/>
            <person name="Nakatani Y."/>
            <person name="Qu W."/>
            <person name="Ahsan B."/>
            <person name="Yamada T."/>
            <person name="Nagayasu Y."/>
            <person name="Doi K."/>
            <person name="Kasai Y."/>
            <person name="Jindo T."/>
            <person name="Kobayashi D."/>
            <person name="Shimada A."/>
            <person name="Toyoda A."/>
            <person name="Kuroki Y."/>
            <person name="Fujiyama A."/>
            <person name="Sasaki T."/>
            <person name="Shimizu A."/>
            <person name="Asakawa S."/>
            <person name="Shimizu N."/>
            <person name="Hashimoto S."/>
            <person name="Yang J."/>
            <person name="Lee Y."/>
            <person name="Matsushima K."/>
            <person name="Sugano S."/>
            <person name="Sakaizumi M."/>
            <person name="Narita T."/>
            <person name="Ohishi K."/>
            <person name="Haga S."/>
            <person name="Ohta F."/>
            <person name="Nomoto H."/>
            <person name="Nogata K."/>
            <person name="Morishita T."/>
            <person name="Endo T."/>
            <person name="Shin-I T."/>
            <person name="Takeda H."/>
            <person name="Morishita S."/>
            <person name="Kohara Y."/>
        </authorList>
    </citation>
    <scope>NUCLEOTIDE SEQUENCE [LARGE SCALE GENOMIC DNA]</scope>
    <source>
        <strain evidence="11 12">Hd-rR</strain>
    </source>
</reference>
<dbReference type="Gene3D" id="2.120.10.30">
    <property type="entry name" value="TolB, C-terminal domain"/>
    <property type="match status" value="2"/>
</dbReference>
<dbReference type="Ensembl" id="ENSORLT00000025515.2">
    <property type="protein sequence ID" value="ENSORLP00000025514.2"/>
    <property type="gene ID" value="ENSORLG00000020598.2"/>
</dbReference>
<name>H2N242_ORYLA</name>
<dbReference type="InterPro" id="IPR000033">
    <property type="entry name" value="LDLR_classB_rpt"/>
</dbReference>
<feature type="repeat" description="LDL-receptor class B" evidence="7">
    <location>
        <begin position="482"/>
        <end position="524"/>
    </location>
</feature>
<dbReference type="PROSITE" id="PS01187">
    <property type="entry name" value="EGF_CA"/>
    <property type="match status" value="1"/>
</dbReference>
<evidence type="ECO:0000256" key="5">
    <source>
        <dbReference type="ARBA" id="ARBA00023180"/>
    </source>
</evidence>
<dbReference type="PANTHER" id="PTHR46513:SF5">
    <property type="entry name" value="PRO-EPIDERMAL GROWTH FACTOR"/>
    <property type="match status" value="1"/>
</dbReference>
<dbReference type="PROSITE" id="PS50026">
    <property type="entry name" value="EGF_3"/>
    <property type="match status" value="1"/>
</dbReference>
<dbReference type="FunFam" id="2.10.25.10:FF:000010">
    <property type="entry name" value="Pro-epidermal growth factor"/>
    <property type="match status" value="1"/>
</dbReference>
<dbReference type="SMART" id="SM00135">
    <property type="entry name" value="LY"/>
    <property type="match status" value="8"/>
</dbReference>
<sequence>MMFAAVITAAAMMCSALQSSEALQRGPASSQPFLMFCHGKSIHRIGLDGRNQKRLVSPVGSSVLLDFHFKGESVYWADRRTGVIYTASKLYSFDKHISGLAVDWIGNFVYWTSEEKGEVRRMDTNGKNERTLLRNLTKPSSISVDPTFRFLFWLSFGMVSSVQRSDEGGRIIMTLLTSAEQLKALTIDHQHRRLFWAQFGLQGESAIASCDYSGKVLHIMDLPLQSPSFAMSLFLEHLYYTDARSHVVKRLNKYTGGKPLDVNIKPMTKAPVALKVVHPLNQPTSLSSGELYCFSFHVPGEPGVCQCSEGFTLSKQGTHCEDVNECAHWNHGCSLGCENIPGSYFCTCPEGYGLLPDRKTCKEIIPCGGKVTNCGRGCLPTEAGLVCVCPRGSALLDDGQTCSGQQQGPLSEPKTWRMEKKHLKMQSGETMKSCFPPGPPPSLLVANLVDVRVISADGSEDQTLVRDPRGAILAVDYDPIQNQVYFASISQKTIERIHLKGGSRDLLVSDDLLSPEGLAVDWVHRRMYWTDSSKSTIDGSTLAGHNRKTVVREKLERPKGIAVHPLKKKLIWTDVGRRPVVEASSLEGGDRAVIASSGLVAPTGLTIDFTEDRLFWCDQKRGVIESAGLDGSDRRVVSENQVGQPFNLAVFEDQLWVSDWERQQIRTVHKRNGKNLQWTHSSFLLPASVIVLHGLTKPGADACLHLNGGCTQVCESQEGLARCSCLPRYVLSTDGKTCSPVHGSDAGDESSSSLREILFNPCAILDDPTLTLTCSPYHDKEKILVLITSLLTSQLPCTVSRIISVCWSSPELESPSSWMTTTSPVEDRTQHHNRSSAQRCPSSHEAYCLYQGVCFYYPEMEAYACNCVSGYMGERCQFSDLEWLELRRAEKEKRKKVTIAACIVVLLSLLSLIACVTYSITHKNRSFLSYRMELLRYDPTETLHAHQSLCLKLPSALH</sequence>
<dbReference type="InterPro" id="IPR050778">
    <property type="entry name" value="Cueball_EGF_LRP_Nidogen"/>
</dbReference>
<dbReference type="SUPFAM" id="SSF63825">
    <property type="entry name" value="YWTD domain"/>
    <property type="match status" value="2"/>
</dbReference>
<feature type="disulfide bond" evidence="6">
    <location>
        <begin position="848"/>
        <end position="865"/>
    </location>
</feature>
<evidence type="ECO:0000256" key="3">
    <source>
        <dbReference type="ARBA" id="ARBA00022737"/>
    </source>
</evidence>
<dbReference type="InterPro" id="IPR026823">
    <property type="entry name" value="cEGF"/>
</dbReference>
<evidence type="ECO:0000256" key="6">
    <source>
        <dbReference type="PROSITE-ProRule" id="PRU00076"/>
    </source>
</evidence>
<feature type="repeat" description="LDL-receptor class B" evidence="7">
    <location>
        <begin position="107"/>
        <end position="148"/>
    </location>
</feature>
<dbReference type="PROSITE" id="PS00022">
    <property type="entry name" value="EGF_1"/>
    <property type="match status" value="1"/>
</dbReference>
<proteinExistence type="predicted"/>
<reference evidence="11" key="2">
    <citation type="submission" date="2025-08" db="UniProtKB">
        <authorList>
            <consortium name="Ensembl"/>
        </authorList>
    </citation>
    <scope>IDENTIFICATION</scope>
    <source>
        <strain evidence="11">Hd-rR</strain>
    </source>
</reference>
<keyword evidence="3" id="KW-0677">Repeat</keyword>
<feature type="repeat" description="LDL-receptor class B" evidence="7">
    <location>
        <begin position="612"/>
        <end position="654"/>
    </location>
</feature>
<feature type="domain" description="EGF-like" evidence="10">
    <location>
        <begin position="836"/>
        <end position="877"/>
    </location>
</feature>
<evidence type="ECO:0000313" key="11">
    <source>
        <dbReference type="Ensembl" id="ENSORLP00000025514.2"/>
    </source>
</evidence>
<feature type="transmembrane region" description="Helical" evidence="8">
    <location>
        <begin position="897"/>
        <end position="921"/>
    </location>
</feature>
<accession>H2N242</accession>
<dbReference type="Bgee" id="ENSORLG00000020598">
    <property type="expression patterns" value="Expressed in bone element and 4 other cell types or tissues"/>
</dbReference>
<feature type="signal peptide" evidence="9">
    <location>
        <begin position="1"/>
        <end position="22"/>
    </location>
</feature>
<evidence type="ECO:0000313" key="12">
    <source>
        <dbReference type="Proteomes" id="UP000001038"/>
    </source>
</evidence>
<dbReference type="FunFam" id="2.120.10.30:FF:000036">
    <property type="entry name" value="Pro-epidermal growth factor"/>
    <property type="match status" value="1"/>
</dbReference>
<feature type="disulfide bond" evidence="6">
    <location>
        <begin position="867"/>
        <end position="876"/>
    </location>
</feature>
<keyword evidence="8" id="KW-1133">Transmembrane helix</keyword>
<dbReference type="PROSITE" id="PS01186">
    <property type="entry name" value="EGF_2"/>
    <property type="match status" value="2"/>
</dbReference>
<dbReference type="PANTHER" id="PTHR46513">
    <property type="entry name" value="VITELLOGENIN RECEPTOR-LIKE PROTEIN-RELATED-RELATED"/>
    <property type="match status" value="1"/>
</dbReference>
<keyword evidence="8" id="KW-0812">Transmembrane</keyword>
<evidence type="ECO:0000256" key="1">
    <source>
        <dbReference type="ARBA" id="ARBA00022536"/>
    </source>
</evidence>
<protein>
    <submittedName>
        <fullName evidence="11">Epidermal growth factor</fullName>
    </submittedName>
</protein>
<evidence type="ECO:0000256" key="8">
    <source>
        <dbReference type="SAM" id="Phobius"/>
    </source>
</evidence>
<dbReference type="FunFam" id="2.120.10.30:FF:000241">
    <property type="entry name" value="Low-density lipoprotein receptor-related protein 6"/>
    <property type="match status" value="1"/>
</dbReference>
<feature type="repeat" description="LDL-receptor class B" evidence="7">
    <location>
        <begin position="568"/>
        <end position="611"/>
    </location>
</feature>
<keyword evidence="12" id="KW-1185">Reference proteome</keyword>
<dbReference type="InterPro" id="IPR018097">
    <property type="entry name" value="EGF_Ca-bd_CS"/>
</dbReference>
<organism evidence="11 12">
    <name type="scientific">Oryzias latipes</name>
    <name type="common">Japanese rice fish</name>
    <name type="synonym">Japanese killifish</name>
    <dbReference type="NCBI Taxonomy" id="8090"/>
    <lineage>
        <taxon>Eukaryota</taxon>
        <taxon>Metazoa</taxon>
        <taxon>Chordata</taxon>
        <taxon>Craniata</taxon>
        <taxon>Vertebrata</taxon>
        <taxon>Euteleostomi</taxon>
        <taxon>Actinopterygii</taxon>
        <taxon>Neopterygii</taxon>
        <taxon>Teleostei</taxon>
        <taxon>Neoteleostei</taxon>
        <taxon>Acanthomorphata</taxon>
        <taxon>Ovalentaria</taxon>
        <taxon>Atherinomorphae</taxon>
        <taxon>Beloniformes</taxon>
        <taxon>Adrianichthyidae</taxon>
        <taxon>Oryziinae</taxon>
        <taxon>Oryzias</taxon>
    </lineage>
</organism>
<dbReference type="Pfam" id="PF12662">
    <property type="entry name" value="cEGF"/>
    <property type="match status" value="1"/>
</dbReference>
<dbReference type="PROSITE" id="PS51120">
    <property type="entry name" value="LDLRB"/>
    <property type="match status" value="5"/>
</dbReference>
<dbReference type="GeneTree" id="ENSGT00940000158366"/>
<evidence type="ECO:0000256" key="9">
    <source>
        <dbReference type="SAM" id="SignalP"/>
    </source>
</evidence>
<keyword evidence="1 6" id="KW-0245">EGF-like domain</keyword>
<dbReference type="HOGENOM" id="CLU_007857_0_0_1"/>
<dbReference type="eggNOG" id="KOG1215">
    <property type="taxonomic scope" value="Eukaryota"/>
</dbReference>